<dbReference type="Proteomes" id="UP000694941">
    <property type="component" value="Unplaced"/>
</dbReference>
<feature type="compositionally biased region" description="Basic and acidic residues" evidence="1">
    <location>
        <begin position="14"/>
        <end position="31"/>
    </location>
</feature>
<protein>
    <submittedName>
        <fullName evidence="3">Uncharacterized protein LOC106457658 isoform X1</fullName>
    </submittedName>
</protein>
<name>A0ABM1S6V2_LIMPO</name>
<dbReference type="GeneID" id="106457658"/>
<feature type="compositionally biased region" description="Polar residues" evidence="1">
    <location>
        <begin position="32"/>
        <end position="44"/>
    </location>
</feature>
<reference evidence="3" key="1">
    <citation type="submission" date="2025-08" db="UniProtKB">
        <authorList>
            <consortium name="RefSeq"/>
        </authorList>
    </citation>
    <scope>IDENTIFICATION</scope>
    <source>
        <tissue evidence="3">Muscle</tissue>
    </source>
</reference>
<gene>
    <name evidence="3" type="primary">LOC106457658</name>
</gene>
<evidence type="ECO:0000256" key="1">
    <source>
        <dbReference type="SAM" id="MobiDB-lite"/>
    </source>
</evidence>
<evidence type="ECO:0000313" key="3">
    <source>
        <dbReference type="RefSeq" id="XP_022239357.1"/>
    </source>
</evidence>
<organism evidence="2 3">
    <name type="scientific">Limulus polyphemus</name>
    <name type="common">Atlantic horseshoe crab</name>
    <dbReference type="NCBI Taxonomy" id="6850"/>
    <lineage>
        <taxon>Eukaryota</taxon>
        <taxon>Metazoa</taxon>
        <taxon>Ecdysozoa</taxon>
        <taxon>Arthropoda</taxon>
        <taxon>Chelicerata</taxon>
        <taxon>Merostomata</taxon>
        <taxon>Xiphosura</taxon>
        <taxon>Limulidae</taxon>
        <taxon>Limulus</taxon>
    </lineage>
</organism>
<feature type="compositionally biased region" description="Basic residues" evidence="1">
    <location>
        <begin position="54"/>
        <end position="68"/>
    </location>
</feature>
<feature type="region of interest" description="Disordered" evidence="1">
    <location>
        <begin position="1"/>
        <end position="78"/>
    </location>
</feature>
<dbReference type="RefSeq" id="XP_022239357.1">
    <property type="nucleotide sequence ID" value="XM_022383649.1"/>
</dbReference>
<accession>A0ABM1S6V2</accession>
<proteinExistence type="predicted"/>
<evidence type="ECO:0000313" key="2">
    <source>
        <dbReference type="Proteomes" id="UP000694941"/>
    </source>
</evidence>
<sequence>MSSTENKAEVVTNKVEENVQEKEKGAGDLKSETSPQKRTASELNSAEDDEVKQKVLKKKKMGNLRRSMKKEVKKMMRMKRWVQKERVMILMRKVMKMELTKRRMKMKMMHKHYSGCHGHFGGSNSIDCGF</sequence>
<keyword evidence="2" id="KW-1185">Reference proteome</keyword>